<dbReference type="GO" id="GO:0005730">
    <property type="term" value="C:nucleolus"/>
    <property type="evidence" value="ECO:0007669"/>
    <property type="project" value="TreeGrafter"/>
</dbReference>
<evidence type="ECO:0000259" key="2">
    <source>
        <dbReference type="PROSITE" id="PS50833"/>
    </source>
</evidence>
<dbReference type="PANTHER" id="PTHR22734:SF3">
    <property type="entry name" value="RIBOSOME PRODUCTION FACTOR 1"/>
    <property type="match status" value="1"/>
</dbReference>
<dbReference type="AlphaFoldDB" id="A0A2H9TKF6"/>
<dbReference type="GO" id="GO:0030687">
    <property type="term" value="C:preribosome, large subunit precursor"/>
    <property type="evidence" value="ECO:0007669"/>
    <property type="project" value="TreeGrafter"/>
</dbReference>
<dbReference type="SMART" id="SM00879">
    <property type="entry name" value="Brix"/>
    <property type="match status" value="1"/>
</dbReference>
<sequence length="267" mass="30833">MAPGTKKRRNRRDEGAPTKKQVPKTLESKRIFDTDQLMDEDTLAQMDATDEFASFFVDGETPKILITTTRRAHIPTHQFAEELSDFFPNAEYRKRPSHVLVSEVVKGAVERSYTHMLIVNESEKVPNTLSIVKLPEGPTAVFQLTSIKLGKQIHNHGRSTSHTPELILNNFVTKLGHRVGRFFVSLFPHVPEFTGRQAVTFHNQRDFIFVRRHRYIFENGERARMQEIGPQFTLKLHKIYKAACHLQKADVEYEWKPHAINSKKFAI</sequence>
<proteinExistence type="predicted"/>
<dbReference type="SUPFAM" id="SSF52954">
    <property type="entry name" value="Class II aaRS ABD-related"/>
    <property type="match status" value="1"/>
</dbReference>
<comment type="caution">
    <text evidence="3">The sequence shown here is derived from an EMBL/GenBank/DDBJ whole genome shotgun (WGS) entry which is preliminary data.</text>
</comment>
<dbReference type="InterPro" id="IPR044281">
    <property type="entry name" value="IMP4/RPF1"/>
</dbReference>
<dbReference type="Pfam" id="PF04427">
    <property type="entry name" value="Brix"/>
    <property type="match status" value="1"/>
</dbReference>
<dbReference type="EMBL" id="MTSL01000134">
    <property type="protein sequence ID" value="PJF18251.1"/>
    <property type="molecule type" value="Genomic_DNA"/>
</dbReference>
<gene>
    <name evidence="3" type="ORF">PSACC_01915</name>
</gene>
<dbReference type="GO" id="GO:0000460">
    <property type="term" value="P:maturation of 5.8S rRNA"/>
    <property type="evidence" value="ECO:0007669"/>
    <property type="project" value="TreeGrafter"/>
</dbReference>
<feature type="domain" description="Brix" evidence="2">
    <location>
        <begin position="62"/>
        <end position="245"/>
    </location>
</feature>
<dbReference type="PANTHER" id="PTHR22734">
    <property type="entry name" value="U3 SMALL NUCLEOLAR RIBONUCLEOPROTEIN PROTEIN IMP4"/>
    <property type="match status" value="1"/>
</dbReference>
<dbReference type="STRING" id="1246581.A0A2H9TKF6"/>
<accession>A0A2H9TKF6</accession>
<evidence type="ECO:0000313" key="3">
    <source>
        <dbReference type="EMBL" id="PJF18251.1"/>
    </source>
</evidence>
<protein>
    <submittedName>
        <fullName evidence="3">Brix-domain-containing protein</fullName>
    </submittedName>
</protein>
<dbReference type="Proteomes" id="UP000240830">
    <property type="component" value="Unassembled WGS sequence"/>
</dbReference>
<dbReference type="Gene3D" id="3.40.50.10480">
    <property type="entry name" value="Probable brix-domain ribosomal biogenesis protein"/>
    <property type="match status" value="1"/>
</dbReference>
<evidence type="ECO:0000313" key="4">
    <source>
        <dbReference type="Proteomes" id="UP000240830"/>
    </source>
</evidence>
<feature type="region of interest" description="Disordered" evidence="1">
    <location>
        <begin position="1"/>
        <end position="24"/>
    </location>
</feature>
<dbReference type="PROSITE" id="PS50833">
    <property type="entry name" value="BRIX"/>
    <property type="match status" value="1"/>
</dbReference>
<evidence type="ECO:0000256" key="1">
    <source>
        <dbReference type="SAM" id="MobiDB-lite"/>
    </source>
</evidence>
<feature type="compositionally biased region" description="Basic residues" evidence="1">
    <location>
        <begin position="1"/>
        <end position="10"/>
    </location>
</feature>
<reference evidence="3 4" key="1">
    <citation type="submission" date="2016-10" db="EMBL/GenBank/DDBJ databases">
        <title>The genome of Paramicrosporidium saccamoebae is the missing link in understanding Cryptomycota and Microsporidia evolution.</title>
        <authorList>
            <person name="Quandt C.A."/>
            <person name="Beaudet D."/>
            <person name="Corsaro D."/>
            <person name="Michel R."/>
            <person name="Corradi N."/>
            <person name="James T."/>
        </authorList>
    </citation>
    <scope>NUCLEOTIDE SEQUENCE [LARGE SCALE GENOMIC DNA]</scope>
    <source>
        <strain evidence="3 4">KSL3</strain>
    </source>
</reference>
<organism evidence="3 4">
    <name type="scientific">Paramicrosporidium saccamoebae</name>
    <dbReference type="NCBI Taxonomy" id="1246581"/>
    <lineage>
        <taxon>Eukaryota</taxon>
        <taxon>Fungi</taxon>
        <taxon>Fungi incertae sedis</taxon>
        <taxon>Cryptomycota</taxon>
        <taxon>Cryptomycota incertae sedis</taxon>
        <taxon>Paramicrosporidium</taxon>
    </lineage>
</organism>
<dbReference type="InterPro" id="IPR007109">
    <property type="entry name" value="Brix"/>
</dbReference>
<dbReference type="GO" id="GO:0042134">
    <property type="term" value="F:rRNA primary transcript binding"/>
    <property type="evidence" value="ECO:0007669"/>
    <property type="project" value="InterPro"/>
</dbReference>
<keyword evidence="4" id="KW-1185">Reference proteome</keyword>
<name>A0A2H9TKF6_9FUNG</name>
<dbReference type="OrthoDB" id="264354at2759"/>
<dbReference type="GO" id="GO:0000470">
    <property type="term" value="P:maturation of LSU-rRNA"/>
    <property type="evidence" value="ECO:0007669"/>
    <property type="project" value="TreeGrafter"/>
</dbReference>